<keyword evidence="5" id="KW-0819">tRNA processing</keyword>
<dbReference type="PANTHER" id="PTHR13563">
    <property type="entry name" value="TRNA (GUANINE-9-) METHYLTRANSFERASE"/>
    <property type="match status" value="1"/>
</dbReference>
<organism evidence="12 13">
    <name type="scientific">Mizuhopecten yessoensis</name>
    <name type="common">Japanese scallop</name>
    <name type="synonym">Patinopecten yessoensis</name>
    <dbReference type="NCBI Taxonomy" id="6573"/>
    <lineage>
        <taxon>Eukaryota</taxon>
        <taxon>Metazoa</taxon>
        <taxon>Spiralia</taxon>
        <taxon>Lophotrochozoa</taxon>
        <taxon>Mollusca</taxon>
        <taxon>Bivalvia</taxon>
        <taxon>Autobranchia</taxon>
        <taxon>Pteriomorphia</taxon>
        <taxon>Pectinida</taxon>
        <taxon>Pectinoidea</taxon>
        <taxon>Pectinidae</taxon>
        <taxon>Mizuhopecten</taxon>
    </lineage>
</organism>
<dbReference type="GO" id="GO:0005654">
    <property type="term" value="C:nucleoplasm"/>
    <property type="evidence" value="ECO:0007669"/>
    <property type="project" value="TreeGrafter"/>
</dbReference>
<evidence type="ECO:0000259" key="11">
    <source>
        <dbReference type="PROSITE" id="PS51675"/>
    </source>
</evidence>
<protein>
    <recommendedName>
        <fullName evidence="9">RNA (guanine-9-)-methyltransferase domain-containing protein 1</fullName>
    </recommendedName>
</protein>
<comment type="subcellular location">
    <subcellularLocation>
        <location evidence="1">Mitochondrion</location>
    </subcellularLocation>
</comment>
<dbReference type="AlphaFoldDB" id="A0A210PH29"/>
<keyword evidence="7" id="KW-0175">Coiled coil</keyword>
<comment type="caution">
    <text evidence="12">The sequence shown here is derived from an EMBL/GenBank/DDBJ whole genome shotgun (WGS) entry which is preliminary data.</text>
</comment>
<evidence type="ECO:0000256" key="6">
    <source>
        <dbReference type="ARBA" id="ARBA00022946"/>
    </source>
</evidence>
<dbReference type="PROSITE" id="PS51675">
    <property type="entry name" value="SAM_MT_TRM10"/>
    <property type="match status" value="1"/>
</dbReference>
<evidence type="ECO:0000256" key="8">
    <source>
        <dbReference type="ARBA" id="ARBA00023128"/>
    </source>
</evidence>
<dbReference type="EMBL" id="NEDP02076707">
    <property type="protein sequence ID" value="OWF35792.1"/>
    <property type="molecule type" value="Genomic_DNA"/>
</dbReference>
<dbReference type="InterPro" id="IPR038459">
    <property type="entry name" value="MT_TRM10-typ_sf"/>
</dbReference>
<keyword evidence="2" id="KW-0489">Methyltransferase</keyword>
<evidence type="ECO:0000256" key="9">
    <source>
        <dbReference type="ARBA" id="ARBA00029803"/>
    </source>
</evidence>
<dbReference type="InterPro" id="IPR007356">
    <property type="entry name" value="tRNA_m1G_MeTrfase_euk"/>
</dbReference>
<evidence type="ECO:0000313" key="13">
    <source>
        <dbReference type="Proteomes" id="UP000242188"/>
    </source>
</evidence>
<keyword evidence="13" id="KW-1185">Reference proteome</keyword>
<dbReference type="GO" id="GO:0000049">
    <property type="term" value="F:tRNA binding"/>
    <property type="evidence" value="ECO:0007669"/>
    <property type="project" value="TreeGrafter"/>
</dbReference>
<dbReference type="OrthoDB" id="278300at2759"/>
<feature type="domain" description="SAM-dependent MTase TRM10-type" evidence="11">
    <location>
        <begin position="191"/>
        <end position="379"/>
    </location>
</feature>
<dbReference type="GO" id="GO:0008168">
    <property type="term" value="F:methyltransferase activity"/>
    <property type="evidence" value="ECO:0007669"/>
    <property type="project" value="UniProtKB-KW"/>
</dbReference>
<evidence type="ECO:0000313" key="12">
    <source>
        <dbReference type="EMBL" id="OWF35792.1"/>
    </source>
</evidence>
<dbReference type="GO" id="GO:0070131">
    <property type="term" value="P:positive regulation of mitochondrial translation"/>
    <property type="evidence" value="ECO:0007669"/>
    <property type="project" value="TreeGrafter"/>
</dbReference>
<dbReference type="Proteomes" id="UP000242188">
    <property type="component" value="Unassembled WGS sequence"/>
</dbReference>
<keyword evidence="4" id="KW-0949">S-adenosyl-L-methionine</keyword>
<evidence type="ECO:0000256" key="2">
    <source>
        <dbReference type="ARBA" id="ARBA00022603"/>
    </source>
</evidence>
<dbReference type="CDD" id="cd18102">
    <property type="entry name" value="Trm10_MRRP1"/>
    <property type="match status" value="1"/>
</dbReference>
<dbReference type="GO" id="GO:0032259">
    <property type="term" value="P:methylation"/>
    <property type="evidence" value="ECO:0007669"/>
    <property type="project" value="UniProtKB-KW"/>
</dbReference>
<feature type="compositionally biased region" description="Acidic residues" evidence="10">
    <location>
        <begin position="61"/>
        <end position="78"/>
    </location>
</feature>
<feature type="region of interest" description="Disordered" evidence="10">
    <location>
        <begin position="59"/>
        <end position="90"/>
    </location>
</feature>
<dbReference type="InterPro" id="IPR025812">
    <property type="entry name" value="Trm10_C_MTase_dom"/>
</dbReference>
<keyword evidence="3" id="KW-0808">Transferase</keyword>
<dbReference type="PANTHER" id="PTHR13563:SF5">
    <property type="entry name" value="TRNA METHYLTRANSFERASE 10 HOMOLOG C"/>
    <property type="match status" value="1"/>
</dbReference>
<dbReference type="STRING" id="6573.A0A210PH29"/>
<name>A0A210PH29_MIZYE</name>
<reference evidence="12 13" key="1">
    <citation type="journal article" date="2017" name="Nat. Ecol. Evol.">
        <title>Scallop genome provides insights into evolution of bilaterian karyotype and development.</title>
        <authorList>
            <person name="Wang S."/>
            <person name="Zhang J."/>
            <person name="Jiao W."/>
            <person name="Li J."/>
            <person name="Xun X."/>
            <person name="Sun Y."/>
            <person name="Guo X."/>
            <person name="Huan P."/>
            <person name="Dong B."/>
            <person name="Zhang L."/>
            <person name="Hu X."/>
            <person name="Sun X."/>
            <person name="Wang J."/>
            <person name="Zhao C."/>
            <person name="Wang Y."/>
            <person name="Wang D."/>
            <person name="Huang X."/>
            <person name="Wang R."/>
            <person name="Lv J."/>
            <person name="Li Y."/>
            <person name="Zhang Z."/>
            <person name="Liu B."/>
            <person name="Lu W."/>
            <person name="Hui Y."/>
            <person name="Liang J."/>
            <person name="Zhou Z."/>
            <person name="Hou R."/>
            <person name="Li X."/>
            <person name="Liu Y."/>
            <person name="Li H."/>
            <person name="Ning X."/>
            <person name="Lin Y."/>
            <person name="Zhao L."/>
            <person name="Xing Q."/>
            <person name="Dou J."/>
            <person name="Li Y."/>
            <person name="Mao J."/>
            <person name="Guo H."/>
            <person name="Dou H."/>
            <person name="Li T."/>
            <person name="Mu C."/>
            <person name="Jiang W."/>
            <person name="Fu Q."/>
            <person name="Fu X."/>
            <person name="Miao Y."/>
            <person name="Liu J."/>
            <person name="Yu Q."/>
            <person name="Li R."/>
            <person name="Liao H."/>
            <person name="Li X."/>
            <person name="Kong Y."/>
            <person name="Jiang Z."/>
            <person name="Chourrout D."/>
            <person name="Li R."/>
            <person name="Bao Z."/>
        </authorList>
    </citation>
    <scope>NUCLEOTIDE SEQUENCE [LARGE SCALE GENOMIC DNA]</scope>
    <source>
        <strain evidence="12 13">PY_sf001</strain>
    </source>
</reference>
<evidence type="ECO:0000256" key="5">
    <source>
        <dbReference type="ARBA" id="ARBA00022694"/>
    </source>
</evidence>
<evidence type="ECO:0000256" key="1">
    <source>
        <dbReference type="ARBA" id="ARBA00004173"/>
    </source>
</evidence>
<evidence type="ECO:0000256" key="7">
    <source>
        <dbReference type="ARBA" id="ARBA00023054"/>
    </source>
</evidence>
<gene>
    <name evidence="12" type="ORF">KP79_PYT11491</name>
</gene>
<dbReference type="GO" id="GO:0005739">
    <property type="term" value="C:mitochondrion"/>
    <property type="evidence" value="ECO:0007669"/>
    <property type="project" value="UniProtKB-SubCell"/>
</dbReference>
<proteinExistence type="predicted"/>
<keyword evidence="6" id="KW-0809">Transit peptide</keyword>
<dbReference type="InterPro" id="IPR028564">
    <property type="entry name" value="MT_TRM10-typ"/>
</dbReference>
<evidence type="ECO:0000256" key="3">
    <source>
        <dbReference type="ARBA" id="ARBA00022679"/>
    </source>
</evidence>
<evidence type="ECO:0000256" key="4">
    <source>
        <dbReference type="ARBA" id="ARBA00022691"/>
    </source>
</evidence>
<sequence>MSVLGVGLRRIVRPVSVMRRCWSGAKIVCPSRYTVKRTHVPSSLCRHLCDQRSPEHLEVMTNEEQEESCPTEQEDVEDPEKPPKSLPLPSQEFLDLLNDRQLDHYKTILDKYENFWRIKFDDVKVPSVLKDSNWRFILGFGTSKTLQVLRMLHSREAKKKLKRETKPKEKNQNVIMHSHTLPNKSSQKAYDILKTYKAMEYGQQLVFDLGFKIDAEVTHIFREERRIKKQINQIIHDNARQRFPFHLVFCNVNEQTRSMLEEAAGDIPITITDQCYLSMFSRKDLVYLSPDAATELETYNHNCVYLVGCITDLETKPLTKSKAQKQGLKHMSFPIRRYLGNIKSRILTLDQVANVLHDLKDTGDWMTALKHVPKRFRQTENNSSSMKKKKKMI</sequence>
<dbReference type="Gene3D" id="3.40.1280.30">
    <property type="match status" value="1"/>
</dbReference>
<dbReference type="GO" id="GO:0097745">
    <property type="term" value="P:mitochondrial tRNA 5'-end processing"/>
    <property type="evidence" value="ECO:0007669"/>
    <property type="project" value="TreeGrafter"/>
</dbReference>
<accession>A0A210PH29</accession>
<keyword evidence="8" id="KW-0496">Mitochondrion</keyword>
<evidence type="ECO:0000256" key="10">
    <source>
        <dbReference type="SAM" id="MobiDB-lite"/>
    </source>
</evidence>